<dbReference type="HOGENOM" id="CLU_026017_0_0_1"/>
<feature type="region of interest" description="Disordered" evidence="1">
    <location>
        <begin position="212"/>
        <end position="237"/>
    </location>
</feature>
<dbReference type="Gene3D" id="1.25.40.10">
    <property type="entry name" value="Tetratricopeptide repeat domain"/>
    <property type="match status" value="1"/>
</dbReference>
<feature type="compositionally biased region" description="Acidic residues" evidence="1">
    <location>
        <begin position="224"/>
        <end position="233"/>
    </location>
</feature>
<sequence>MPKGKPLLKELNNAKNKSKKKGRHQHADPETADEFLAAGVDQEEGGEKWRAGDPVKAMRFFMRAIEIYDNGLAKFPTSFDLAYNKYAHKILHVLVCMEEVLMICRARVQYEITQHPKLATQLPAPQIKILHIALQSHRHALVLDQDNADVLFNTAQVLTSLAEALTESKRANEGRIQEAMKYLNEALELFQRCLVVQELRYTESQEQIKMLEANETPQTSAEEPAAEEMDTESEAPPQEEWAAVVEPVTKDTLVDTAVAQLETLATLCGLLALDGGNGLAWVEEYSYDLLRTRIAAYVEGTDREQEVALARAIFVAALTEVLYRSGRADVETYQRELSGAFSPELDLSENPEGLCSKAEALTSFNSAIADNPPAGNMEEVQKSLVSRWQALTAALEALTTASKLASADNVPKIHIARGDAEMSRWRLGRPPWSYPVAGENAPTLLKNAQTYYRGAAALARRDGDSEQEKEGSCKEALAAALAGDKTKLDQLRSVDSEKVMGIAQEMIEDGLVGLDDAESLLM</sequence>
<organism evidence="2">
    <name type="scientific">Talaromyces marneffei PM1</name>
    <dbReference type="NCBI Taxonomy" id="1077442"/>
    <lineage>
        <taxon>Eukaryota</taxon>
        <taxon>Fungi</taxon>
        <taxon>Dikarya</taxon>
        <taxon>Ascomycota</taxon>
        <taxon>Pezizomycotina</taxon>
        <taxon>Eurotiomycetes</taxon>
        <taxon>Eurotiomycetidae</taxon>
        <taxon>Eurotiales</taxon>
        <taxon>Trichocomaceae</taxon>
        <taxon>Talaromyces</taxon>
        <taxon>Talaromyces sect. Talaromyces</taxon>
    </lineage>
</organism>
<dbReference type="InterPro" id="IPR011990">
    <property type="entry name" value="TPR-like_helical_dom_sf"/>
</dbReference>
<gene>
    <name evidence="2" type="ORF">GQ26_0450440</name>
</gene>
<evidence type="ECO:0000256" key="1">
    <source>
        <dbReference type="SAM" id="MobiDB-lite"/>
    </source>
</evidence>
<dbReference type="EMBL" id="JPOX01000045">
    <property type="protein sequence ID" value="KFX42396.1"/>
    <property type="molecule type" value="Genomic_DNA"/>
</dbReference>
<evidence type="ECO:0000313" key="2">
    <source>
        <dbReference type="EMBL" id="KFX42396.1"/>
    </source>
</evidence>
<feature type="region of interest" description="Disordered" evidence="1">
    <location>
        <begin position="14"/>
        <end position="34"/>
    </location>
</feature>
<dbReference type="eggNOG" id="ENOG502RZIA">
    <property type="taxonomic scope" value="Eukaryota"/>
</dbReference>
<protein>
    <submittedName>
        <fullName evidence="2">Uncharacterized protein</fullName>
    </submittedName>
</protein>
<accession>A0A093V6Q9</accession>
<reference key="1">
    <citation type="journal article" date="2014" name="PLoS Genet.">
        <title>Signature Gene Expression Reveals Novel Clues to the Molecular Mechanisms of Dimorphic Transition in Penicillium marneffei.</title>
        <authorList>
            <person name="Yang E."/>
            <person name="Wang G."/>
            <person name="Cai J."/>
            <person name="Woo P.C."/>
            <person name="Lau S.K."/>
            <person name="Yuen K.-Y."/>
            <person name="Chow W.-N."/>
            <person name="Lin X."/>
        </authorList>
    </citation>
    <scope>NUCLEOTIDE SEQUENCE [LARGE SCALE GENOMIC DNA]</scope>
    <source>
        <strain>PM1</strain>
    </source>
</reference>
<reference evidence="2" key="2">
    <citation type="journal article" date="2014" name="PLoS Genet.">
        <title>Signature gene expression reveals novel clues to the molecular mechanisms of dimorphic transition in Penicillium marneffei.</title>
        <authorList>
            <person name="Yang E."/>
            <person name="Wang G."/>
            <person name="Cai J."/>
            <person name="Woo P.C."/>
            <person name="Lau S.K."/>
            <person name="Yuen K.-Y."/>
            <person name="Chow W.-N."/>
            <person name="Lin X."/>
        </authorList>
    </citation>
    <scope>NUCLEOTIDE SEQUENCE</scope>
    <source>
        <strain evidence="2">PM1</strain>
    </source>
</reference>
<comment type="caution">
    <text evidence="2">The sequence shown here is derived from an EMBL/GenBank/DDBJ whole genome shotgun (WGS) entry which is preliminary data.</text>
</comment>
<name>A0A093V6Q9_TALMA</name>
<proteinExistence type="predicted"/>
<dbReference type="AlphaFoldDB" id="A0A093V6Q9"/>
<dbReference type="SUPFAM" id="SSF48452">
    <property type="entry name" value="TPR-like"/>
    <property type="match status" value="1"/>
</dbReference>